<feature type="transmembrane region" description="Helical" evidence="6">
    <location>
        <begin position="273"/>
        <end position="295"/>
    </location>
</feature>
<dbReference type="EMBL" id="QGGQ01000006">
    <property type="protein sequence ID" value="PWK22720.1"/>
    <property type="molecule type" value="Genomic_DNA"/>
</dbReference>
<dbReference type="RefSeq" id="WP_109651377.1">
    <property type="nucleotide sequence ID" value="NZ_CAJQNU010000014.1"/>
</dbReference>
<feature type="transmembrane region" description="Helical" evidence="6">
    <location>
        <begin position="128"/>
        <end position="146"/>
    </location>
</feature>
<dbReference type="GO" id="GO:0005886">
    <property type="term" value="C:plasma membrane"/>
    <property type="evidence" value="ECO:0007669"/>
    <property type="project" value="UniProtKB-SubCell"/>
</dbReference>
<evidence type="ECO:0000313" key="8">
    <source>
        <dbReference type="EMBL" id="PWK22720.1"/>
    </source>
</evidence>
<evidence type="ECO:0000256" key="6">
    <source>
        <dbReference type="SAM" id="Phobius"/>
    </source>
</evidence>
<keyword evidence="2" id="KW-1003">Cell membrane</keyword>
<feature type="transmembrane region" description="Helical" evidence="6">
    <location>
        <begin position="65"/>
        <end position="82"/>
    </location>
</feature>
<evidence type="ECO:0000256" key="5">
    <source>
        <dbReference type="ARBA" id="ARBA00023136"/>
    </source>
</evidence>
<keyword evidence="10" id="KW-1185">Reference proteome</keyword>
<dbReference type="OrthoDB" id="9784538at2"/>
<feature type="transmembrane region" description="Helical" evidence="6">
    <location>
        <begin position="166"/>
        <end position="187"/>
    </location>
</feature>
<feature type="transmembrane region" description="Helical" evidence="6">
    <location>
        <begin position="40"/>
        <end position="58"/>
    </location>
</feature>
<evidence type="ECO:0000313" key="7">
    <source>
        <dbReference type="EMBL" id="MBD1261387.1"/>
    </source>
</evidence>
<gene>
    <name evidence="7" type="primary">rbsC</name>
    <name evidence="7" type="ORF">HZY62_12350</name>
    <name evidence="8" type="ORF">LX92_02656</name>
</gene>
<evidence type="ECO:0000256" key="4">
    <source>
        <dbReference type="ARBA" id="ARBA00022989"/>
    </source>
</evidence>
<keyword evidence="4 6" id="KW-1133">Transmembrane helix</keyword>
<reference evidence="7 10" key="2">
    <citation type="submission" date="2020-07" db="EMBL/GenBank/DDBJ databases">
        <title>The draft genome sequence of Maribacter polysiphoniae KCTC 22021.</title>
        <authorList>
            <person name="Mu L."/>
        </authorList>
    </citation>
    <scope>NUCLEOTIDE SEQUENCE [LARGE SCALE GENOMIC DNA]</scope>
    <source>
        <strain evidence="7 10">KCTC 22021</strain>
    </source>
</reference>
<dbReference type="InterPro" id="IPR001851">
    <property type="entry name" value="ABC_transp_permease"/>
</dbReference>
<evidence type="ECO:0000256" key="3">
    <source>
        <dbReference type="ARBA" id="ARBA00022692"/>
    </source>
</evidence>
<name>A0A316EIG8_9FLAO</name>
<reference evidence="8 9" key="1">
    <citation type="submission" date="2018-05" db="EMBL/GenBank/DDBJ databases">
        <title>Genomic Encyclopedia of Archaeal and Bacterial Type Strains, Phase II (KMG-II): from individual species to whole genera.</title>
        <authorList>
            <person name="Goeker M."/>
        </authorList>
    </citation>
    <scope>NUCLEOTIDE SEQUENCE [LARGE SCALE GENOMIC DNA]</scope>
    <source>
        <strain evidence="8 9">DSM 23514</strain>
    </source>
</reference>
<feature type="transmembrane region" description="Helical" evidence="6">
    <location>
        <begin position="94"/>
        <end position="116"/>
    </location>
</feature>
<sequence>MTDLKSILVKFQSIIALLVLCVVLTILSDKFFTLENGWNIARQISINVCISVGMTMVILTKGIDLSVGSILAFSGAIAAGLLKYGLEIPSMNTYIGFTVFGAILAGLTVGGGLGVLNGWMITRFKVPPFVATLAMLAIARGATMLWTGGFPITGLGADFAIIGTGWFLGIPMPVWITVIVVVLAVILTKKTKFGRHIYAIGGNESAARLSGININKIKTWVYAIAGILAAVGGIILTARLDSAQPNAGMSYELDSIAAVVIGGTSLSGGRGSIMGTVQGALIIGVLNSGLVLLNVSPFWQQIIKGVVILLAVIMDRLNHPNED</sequence>
<feature type="transmembrane region" description="Helical" evidence="6">
    <location>
        <begin position="220"/>
        <end position="240"/>
    </location>
</feature>
<evidence type="ECO:0000256" key="2">
    <source>
        <dbReference type="ARBA" id="ARBA00022475"/>
    </source>
</evidence>
<dbReference type="Pfam" id="PF02653">
    <property type="entry name" value="BPD_transp_2"/>
    <property type="match status" value="1"/>
</dbReference>
<dbReference type="AlphaFoldDB" id="A0A316EIG8"/>
<dbReference type="PANTHER" id="PTHR32196:SF72">
    <property type="entry name" value="RIBOSE IMPORT PERMEASE PROTEIN RBSC"/>
    <property type="match status" value="1"/>
</dbReference>
<comment type="subcellular location">
    <subcellularLocation>
        <location evidence="1">Cell membrane</location>
        <topology evidence="1">Multi-pass membrane protein</topology>
    </subcellularLocation>
</comment>
<organism evidence="8 9">
    <name type="scientific">Maribacter polysiphoniae</name>
    <dbReference type="NCBI Taxonomy" id="429344"/>
    <lineage>
        <taxon>Bacteria</taxon>
        <taxon>Pseudomonadati</taxon>
        <taxon>Bacteroidota</taxon>
        <taxon>Flavobacteriia</taxon>
        <taxon>Flavobacteriales</taxon>
        <taxon>Flavobacteriaceae</taxon>
        <taxon>Maribacter</taxon>
    </lineage>
</organism>
<dbReference type="Proteomes" id="UP000245667">
    <property type="component" value="Unassembled WGS sequence"/>
</dbReference>
<protein>
    <submittedName>
        <fullName evidence="7">Ribose ABC transporter permease</fullName>
    </submittedName>
    <submittedName>
        <fullName evidence="8">Ribose transport system permease protein</fullName>
    </submittedName>
</protein>
<evidence type="ECO:0000256" key="1">
    <source>
        <dbReference type="ARBA" id="ARBA00004651"/>
    </source>
</evidence>
<proteinExistence type="predicted"/>
<keyword evidence="3 6" id="KW-0812">Transmembrane</keyword>
<evidence type="ECO:0000313" key="10">
    <source>
        <dbReference type="Proteomes" id="UP000651837"/>
    </source>
</evidence>
<dbReference type="Proteomes" id="UP000651837">
    <property type="component" value="Unassembled WGS sequence"/>
</dbReference>
<dbReference type="EMBL" id="JACWLN010000005">
    <property type="protein sequence ID" value="MBD1261387.1"/>
    <property type="molecule type" value="Genomic_DNA"/>
</dbReference>
<accession>A0A316EIG8</accession>
<dbReference type="CDD" id="cd06579">
    <property type="entry name" value="TM_PBP1_transp_AraH_like"/>
    <property type="match status" value="1"/>
</dbReference>
<dbReference type="PANTHER" id="PTHR32196">
    <property type="entry name" value="ABC TRANSPORTER PERMEASE PROTEIN YPHD-RELATED-RELATED"/>
    <property type="match status" value="1"/>
</dbReference>
<evidence type="ECO:0000313" key="9">
    <source>
        <dbReference type="Proteomes" id="UP000245667"/>
    </source>
</evidence>
<keyword evidence="5 6" id="KW-0472">Membrane</keyword>
<comment type="caution">
    <text evidence="8">The sequence shown here is derived from an EMBL/GenBank/DDBJ whole genome shotgun (WGS) entry which is preliminary data.</text>
</comment>
<dbReference type="GO" id="GO:0022857">
    <property type="term" value="F:transmembrane transporter activity"/>
    <property type="evidence" value="ECO:0007669"/>
    <property type="project" value="InterPro"/>
</dbReference>
<feature type="transmembrane region" description="Helical" evidence="6">
    <location>
        <begin position="7"/>
        <end position="28"/>
    </location>
</feature>